<dbReference type="Pfam" id="PF07729">
    <property type="entry name" value="FCD"/>
    <property type="match status" value="1"/>
</dbReference>
<evidence type="ECO:0000313" key="6">
    <source>
        <dbReference type="Proteomes" id="UP001441944"/>
    </source>
</evidence>
<dbReference type="SMART" id="SM00895">
    <property type="entry name" value="FCD"/>
    <property type="match status" value="1"/>
</dbReference>
<protein>
    <submittedName>
        <fullName evidence="5">GntR family transcriptional regulator</fullName>
    </submittedName>
</protein>
<proteinExistence type="predicted"/>
<dbReference type="InterPro" id="IPR036390">
    <property type="entry name" value="WH_DNA-bd_sf"/>
</dbReference>
<dbReference type="SUPFAM" id="SSF48008">
    <property type="entry name" value="GntR ligand-binding domain-like"/>
    <property type="match status" value="1"/>
</dbReference>
<evidence type="ECO:0000259" key="4">
    <source>
        <dbReference type="PROSITE" id="PS50949"/>
    </source>
</evidence>
<dbReference type="PROSITE" id="PS50949">
    <property type="entry name" value="HTH_GNTR"/>
    <property type="match status" value="1"/>
</dbReference>
<dbReference type="InterPro" id="IPR036388">
    <property type="entry name" value="WH-like_DNA-bd_sf"/>
</dbReference>
<evidence type="ECO:0000256" key="1">
    <source>
        <dbReference type="ARBA" id="ARBA00023015"/>
    </source>
</evidence>
<dbReference type="EMBL" id="BAABWU010000014">
    <property type="protein sequence ID" value="GAA6197754.1"/>
    <property type="molecule type" value="Genomic_DNA"/>
</dbReference>
<evidence type="ECO:0000256" key="3">
    <source>
        <dbReference type="ARBA" id="ARBA00023163"/>
    </source>
</evidence>
<dbReference type="SUPFAM" id="SSF46785">
    <property type="entry name" value="Winged helix' DNA-binding domain"/>
    <property type="match status" value="1"/>
</dbReference>
<gene>
    <name evidence="5" type="ORF">NBRC116598_31990</name>
</gene>
<evidence type="ECO:0000256" key="2">
    <source>
        <dbReference type="ARBA" id="ARBA00023125"/>
    </source>
</evidence>
<dbReference type="PANTHER" id="PTHR43537">
    <property type="entry name" value="TRANSCRIPTIONAL REGULATOR, GNTR FAMILY"/>
    <property type="match status" value="1"/>
</dbReference>
<dbReference type="InterPro" id="IPR011711">
    <property type="entry name" value="GntR_C"/>
</dbReference>
<dbReference type="InterPro" id="IPR008920">
    <property type="entry name" value="TF_FadR/GntR_C"/>
</dbReference>
<dbReference type="RefSeq" id="WP_353401504.1">
    <property type="nucleotide sequence ID" value="NZ_BAABWU010000014.1"/>
</dbReference>
<comment type="caution">
    <text evidence="5">The sequence shown here is derived from an EMBL/GenBank/DDBJ whole genome shotgun (WGS) entry which is preliminary data.</text>
</comment>
<dbReference type="Pfam" id="PF00392">
    <property type="entry name" value="GntR"/>
    <property type="match status" value="1"/>
</dbReference>
<dbReference type="CDD" id="cd07377">
    <property type="entry name" value="WHTH_GntR"/>
    <property type="match status" value="1"/>
</dbReference>
<evidence type="ECO:0000313" key="5">
    <source>
        <dbReference type="EMBL" id="GAA6197754.1"/>
    </source>
</evidence>
<reference evidence="5 6" key="1">
    <citation type="submission" date="2024-04" db="EMBL/GenBank/DDBJ databases">
        <title>Draft genome sequence of Pseudophaeobacter arcticus NBRC 116598.</title>
        <authorList>
            <person name="Miyakawa T."/>
            <person name="Kusuya Y."/>
            <person name="Miura T."/>
        </authorList>
    </citation>
    <scope>NUCLEOTIDE SEQUENCE [LARGE SCALE GENOMIC DNA]</scope>
    <source>
        <strain evidence="5 6">SU-CL00105</strain>
    </source>
</reference>
<keyword evidence="1" id="KW-0805">Transcription regulation</keyword>
<dbReference type="SMART" id="SM00345">
    <property type="entry name" value="HTH_GNTR"/>
    <property type="match status" value="1"/>
</dbReference>
<dbReference type="PANTHER" id="PTHR43537:SF6">
    <property type="entry name" value="HTH-TYPE TRANSCRIPTIONAL REPRESSOR RSPR"/>
    <property type="match status" value="1"/>
</dbReference>
<keyword evidence="6" id="KW-1185">Reference proteome</keyword>
<sequence>MTAHSPIANDLDPSAAISPQIHVRLREAIIRNRYSPGDNISESEIARACSVSRQPVREAFIKLSGEGLVAIRPQRGTVITKIGYGAVLSSRFLREAIEADIVAILAATPDPAVVQDLRAQLKAQAAAVHGDPHNFIGMDDRFHRTLADAAGKADAWRLIEGLKSQMDRVRFLSLGHLPVLKLIEQHKAVVDRIEIGDCAGANAAIRGHLREILNDLPQILMANPDFFDVPDGPIPEPVNAPIQGGDDT</sequence>
<dbReference type="Proteomes" id="UP001441944">
    <property type="component" value="Unassembled WGS sequence"/>
</dbReference>
<organism evidence="5 6">
    <name type="scientific">Pseudophaeobacter arcticus</name>
    <dbReference type="NCBI Taxonomy" id="385492"/>
    <lineage>
        <taxon>Bacteria</taxon>
        <taxon>Pseudomonadati</taxon>
        <taxon>Pseudomonadota</taxon>
        <taxon>Alphaproteobacteria</taxon>
        <taxon>Rhodobacterales</taxon>
        <taxon>Paracoccaceae</taxon>
        <taxon>Pseudophaeobacter</taxon>
    </lineage>
</organism>
<name>A0ABQ0APH2_9RHOB</name>
<dbReference type="Gene3D" id="1.20.120.530">
    <property type="entry name" value="GntR ligand-binding domain-like"/>
    <property type="match status" value="1"/>
</dbReference>
<accession>A0ABQ0APH2</accession>
<feature type="domain" description="HTH gntR-type" evidence="4">
    <location>
        <begin position="15"/>
        <end position="82"/>
    </location>
</feature>
<dbReference type="InterPro" id="IPR000524">
    <property type="entry name" value="Tscrpt_reg_HTH_GntR"/>
</dbReference>
<keyword evidence="3" id="KW-0804">Transcription</keyword>
<keyword evidence="2" id="KW-0238">DNA-binding</keyword>
<dbReference type="Gene3D" id="1.10.10.10">
    <property type="entry name" value="Winged helix-like DNA-binding domain superfamily/Winged helix DNA-binding domain"/>
    <property type="match status" value="1"/>
</dbReference>